<dbReference type="InterPro" id="IPR025438">
    <property type="entry name" value="DUF4180"/>
</dbReference>
<evidence type="ECO:0000313" key="1">
    <source>
        <dbReference type="EMBL" id="KWA59107.1"/>
    </source>
</evidence>
<keyword evidence="1" id="KW-0378">Hydrolase</keyword>
<sequence length="119" mass="12677">MSADVLTLGERRVLVCPRHAIALASEADAVTLIGDAWSHEASWVAAPVEAVHPDFFRLETRVLGGIVQKFANYGIGLAIVGDIDGWLARSQALRAFVHESRRGGTVRFVANLDALAAGA</sequence>
<reference evidence="1 2" key="1">
    <citation type="submission" date="2015-11" db="EMBL/GenBank/DDBJ databases">
        <title>Expanding the genomic diversity of Burkholderia species for the development of highly accurate diagnostics.</title>
        <authorList>
            <person name="Sahl J."/>
            <person name="Keim P."/>
            <person name="Wagner D."/>
        </authorList>
    </citation>
    <scope>NUCLEOTIDE SEQUENCE [LARGE SCALE GENOMIC DNA]</scope>
    <source>
        <strain evidence="1 2">MSMB1960WGS</strain>
    </source>
</reference>
<dbReference type="Proteomes" id="UP000068603">
    <property type="component" value="Unassembled WGS sequence"/>
</dbReference>
<dbReference type="GO" id="GO:0016787">
    <property type="term" value="F:hydrolase activity"/>
    <property type="evidence" value="ECO:0007669"/>
    <property type="project" value="UniProtKB-KW"/>
</dbReference>
<dbReference type="KEGG" id="bstg:WT74_26010"/>
<protein>
    <submittedName>
        <fullName evidence="1">Alpha/beta hydrolase</fullName>
    </submittedName>
</protein>
<proteinExistence type="predicted"/>
<organism evidence="1">
    <name type="scientific">Burkholderia stagnalis</name>
    <dbReference type="NCBI Taxonomy" id="1503054"/>
    <lineage>
        <taxon>Bacteria</taxon>
        <taxon>Pseudomonadati</taxon>
        <taxon>Pseudomonadota</taxon>
        <taxon>Betaproteobacteria</taxon>
        <taxon>Burkholderiales</taxon>
        <taxon>Burkholderiaceae</taxon>
        <taxon>Burkholderia</taxon>
        <taxon>Burkholderia cepacia complex</taxon>
    </lineage>
</organism>
<dbReference type="RefSeq" id="WP_059881001.1">
    <property type="nucleotide sequence ID" value="NZ_CABVPM010000019.1"/>
</dbReference>
<dbReference type="Pfam" id="PF13788">
    <property type="entry name" value="DUF4180"/>
    <property type="match status" value="1"/>
</dbReference>
<accession>A0A107VI05</accession>
<comment type="caution">
    <text evidence="1">The sequence shown here is derived from an EMBL/GenBank/DDBJ whole genome shotgun (WGS) entry which is preliminary data.</text>
</comment>
<dbReference type="EMBL" id="LPHB01000056">
    <property type="protein sequence ID" value="KWA59107.1"/>
    <property type="molecule type" value="Genomic_DNA"/>
</dbReference>
<evidence type="ECO:0000313" key="2">
    <source>
        <dbReference type="Proteomes" id="UP000068603"/>
    </source>
</evidence>
<name>A0A107VI05_9BURK</name>
<dbReference type="STRING" id="1503054.WT74_26010"/>
<dbReference type="AlphaFoldDB" id="A0A107VI05"/>
<gene>
    <name evidence="1" type="ORF">WT44_23595</name>
</gene>